<dbReference type="Gene3D" id="1.10.357.10">
    <property type="entry name" value="Tetracycline Repressor, domain 2"/>
    <property type="match status" value="1"/>
</dbReference>
<dbReference type="EMBL" id="JAUOZU010000015">
    <property type="protein sequence ID" value="MDO6966150.1"/>
    <property type="molecule type" value="Genomic_DNA"/>
</dbReference>
<dbReference type="PANTHER" id="PTHR30055">
    <property type="entry name" value="HTH-TYPE TRANSCRIPTIONAL REGULATOR RUTR"/>
    <property type="match status" value="1"/>
</dbReference>
<gene>
    <name evidence="6" type="ORF">Q4481_19530</name>
</gene>
<accession>A0ABT8YR07</accession>
<evidence type="ECO:0000256" key="1">
    <source>
        <dbReference type="ARBA" id="ARBA00023015"/>
    </source>
</evidence>
<evidence type="ECO:0000256" key="3">
    <source>
        <dbReference type="ARBA" id="ARBA00023163"/>
    </source>
</evidence>
<reference evidence="6" key="2">
    <citation type="submission" date="2023-07" db="EMBL/GenBank/DDBJ databases">
        <authorList>
            <person name="Shen H."/>
        </authorList>
    </citation>
    <scope>NUCLEOTIDE SEQUENCE</scope>
    <source>
        <strain evidence="6">TNR-22</strain>
    </source>
</reference>
<reference evidence="6" key="1">
    <citation type="journal article" date="2015" name="Int. J. Syst. Evol. Microbiol.">
        <title>Rhizobium alvei sp. nov., isolated from a freshwater river.</title>
        <authorList>
            <person name="Sheu S.Y."/>
            <person name="Huang H.W."/>
            <person name="Young C.C."/>
            <person name="Chen W.M."/>
        </authorList>
    </citation>
    <scope>NUCLEOTIDE SEQUENCE</scope>
    <source>
        <strain evidence="6">TNR-22</strain>
    </source>
</reference>
<feature type="domain" description="HTH tetR-type" evidence="5">
    <location>
        <begin position="19"/>
        <end position="79"/>
    </location>
</feature>
<organism evidence="6 7">
    <name type="scientific">Rhizobium alvei</name>
    <dbReference type="NCBI Taxonomy" id="1132659"/>
    <lineage>
        <taxon>Bacteria</taxon>
        <taxon>Pseudomonadati</taxon>
        <taxon>Pseudomonadota</taxon>
        <taxon>Alphaproteobacteria</taxon>
        <taxon>Hyphomicrobiales</taxon>
        <taxon>Rhizobiaceae</taxon>
        <taxon>Rhizobium/Agrobacterium group</taxon>
        <taxon>Rhizobium</taxon>
    </lineage>
</organism>
<dbReference type="PROSITE" id="PS50977">
    <property type="entry name" value="HTH_TETR_2"/>
    <property type="match status" value="1"/>
</dbReference>
<feature type="DNA-binding region" description="H-T-H motif" evidence="4">
    <location>
        <begin position="42"/>
        <end position="61"/>
    </location>
</feature>
<dbReference type="InterPro" id="IPR001647">
    <property type="entry name" value="HTH_TetR"/>
</dbReference>
<sequence length="214" mass="23853">MKDLPADFEIHPPQQERTQASWERILEAGLRLLEEEGYDGFTIAAICARANVSPTAIYARVRTKKALFLAVFEHGFGAVRQETEATRARLKGSSPDAVIRGAVAAIALTTFAHQRFHRPVILRAEIDDEIALRTRQARTETATWFRDIVLRHSGAQKQPNPERIDRCFRVIFAALMARVATPSALDVGLVYSDESFIADLQDTAVNWLLLAPAS</sequence>
<dbReference type="Proteomes" id="UP001174932">
    <property type="component" value="Unassembled WGS sequence"/>
</dbReference>
<dbReference type="PRINTS" id="PR00455">
    <property type="entry name" value="HTHTETR"/>
</dbReference>
<keyword evidence="1" id="KW-0805">Transcription regulation</keyword>
<dbReference type="RefSeq" id="WP_304378070.1">
    <property type="nucleotide sequence ID" value="NZ_JAUOZU010000015.1"/>
</dbReference>
<dbReference type="InterPro" id="IPR023772">
    <property type="entry name" value="DNA-bd_HTH_TetR-type_CS"/>
</dbReference>
<dbReference type="PANTHER" id="PTHR30055:SF234">
    <property type="entry name" value="HTH-TYPE TRANSCRIPTIONAL REGULATOR BETI"/>
    <property type="match status" value="1"/>
</dbReference>
<proteinExistence type="predicted"/>
<keyword evidence="3" id="KW-0804">Transcription</keyword>
<evidence type="ECO:0000313" key="6">
    <source>
        <dbReference type="EMBL" id="MDO6966150.1"/>
    </source>
</evidence>
<dbReference type="InterPro" id="IPR009057">
    <property type="entry name" value="Homeodomain-like_sf"/>
</dbReference>
<dbReference type="Pfam" id="PF00440">
    <property type="entry name" value="TetR_N"/>
    <property type="match status" value="1"/>
</dbReference>
<dbReference type="SUPFAM" id="SSF46689">
    <property type="entry name" value="Homeodomain-like"/>
    <property type="match status" value="1"/>
</dbReference>
<dbReference type="InterPro" id="IPR050109">
    <property type="entry name" value="HTH-type_TetR-like_transc_reg"/>
</dbReference>
<keyword evidence="7" id="KW-1185">Reference proteome</keyword>
<name>A0ABT8YR07_9HYPH</name>
<protein>
    <submittedName>
        <fullName evidence="6">TetR/AcrR family transcriptional regulator</fullName>
    </submittedName>
</protein>
<evidence type="ECO:0000256" key="2">
    <source>
        <dbReference type="ARBA" id="ARBA00023125"/>
    </source>
</evidence>
<dbReference type="PROSITE" id="PS01081">
    <property type="entry name" value="HTH_TETR_1"/>
    <property type="match status" value="1"/>
</dbReference>
<evidence type="ECO:0000313" key="7">
    <source>
        <dbReference type="Proteomes" id="UP001174932"/>
    </source>
</evidence>
<keyword evidence="2 4" id="KW-0238">DNA-binding</keyword>
<comment type="caution">
    <text evidence="6">The sequence shown here is derived from an EMBL/GenBank/DDBJ whole genome shotgun (WGS) entry which is preliminary data.</text>
</comment>
<evidence type="ECO:0000256" key="4">
    <source>
        <dbReference type="PROSITE-ProRule" id="PRU00335"/>
    </source>
</evidence>
<evidence type="ECO:0000259" key="5">
    <source>
        <dbReference type="PROSITE" id="PS50977"/>
    </source>
</evidence>